<organism evidence="1 2">
    <name type="scientific">Gracilariopsis chorda</name>
    <dbReference type="NCBI Taxonomy" id="448386"/>
    <lineage>
        <taxon>Eukaryota</taxon>
        <taxon>Rhodophyta</taxon>
        <taxon>Florideophyceae</taxon>
        <taxon>Rhodymeniophycidae</taxon>
        <taxon>Gracilariales</taxon>
        <taxon>Gracilariaceae</taxon>
        <taxon>Gracilariopsis</taxon>
    </lineage>
</organism>
<keyword evidence="2" id="KW-1185">Reference proteome</keyword>
<dbReference type="Proteomes" id="UP000247409">
    <property type="component" value="Unassembled WGS sequence"/>
</dbReference>
<name>A0A2V3J5C1_9FLOR</name>
<dbReference type="AlphaFoldDB" id="A0A2V3J5C1"/>
<evidence type="ECO:0000313" key="2">
    <source>
        <dbReference type="Proteomes" id="UP000247409"/>
    </source>
</evidence>
<reference evidence="1 2" key="1">
    <citation type="journal article" date="2018" name="Mol. Biol. Evol.">
        <title>Analysis of the draft genome of the red seaweed Gracilariopsis chorda provides insights into genome size evolution in Rhodophyta.</title>
        <authorList>
            <person name="Lee J."/>
            <person name="Yang E.C."/>
            <person name="Graf L."/>
            <person name="Yang J.H."/>
            <person name="Qiu H."/>
            <person name="Zel Zion U."/>
            <person name="Chan C.X."/>
            <person name="Stephens T.G."/>
            <person name="Weber A.P.M."/>
            <person name="Boo G.H."/>
            <person name="Boo S.M."/>
            <person name="Kim K.M."/>
            <person name="Shin Y."/>
            <person name="Jung M."/>
            <person name="Lee S.J."/>
            <person name="Yim H.S."/>
            <person name="Lee J.H."/>
            <person name="Bhattacharya D."/>
            <person name="Yoon H.S."/>
        </authorList>
    </citation>
    <scope>NUCLEOTIDE SEQUENCE [LARGE SCALE GENOMIC DNA]</scope>
    <source>
        <strain evidence="1 2">SKKU-2015</strain>
        <tissue evidence="1">Whole body</tissue>
    </source>
</reference>
<evidence type="ECO:0000313" key="1">
    <source>
        <dbReference type="EMBL" id="PXF49628.1"/>
    </source>
</evidence>
<comment type="caution">
    <text evidence="1">The sequence shown here is derived from an EMBL/GenBank/DDBJ whole genome shotgun (WGS) entry which is preliminary data.</text>
</comment>
<accession>A0A2V3J5C1</accession>
<sequence>MQAINLVAKTKIRSPAIDEKREERVKEAISVRTCCAKEVIFTVTYFEVIPRRPSTLLELTIDGQKRAGLNARGQSSGLPSAM</sequence>
<gene>
    <name evidence="1" type="ORF">BWQ96_00506</name>
</gene>
<dbReference type="EMBL" id="NBIV01000003">
    <property type="protein sequence ID" value="PXF49628.1"/>
    <property type="molecule type" value="Genomic_DNA"/>
</dbReference>
<protein>
    <submittedName>
        <fullName evidence="1">Uncharacterized protein</fullName>
    </submittedName>
</protein>
<proteinExistence type="predicted"/>